<evidence type="ECO:0000313" key="5">
    <source>
        <dbReference type="EMBL" id="KAK2656655.1"/>
    </source>
</evidence>
<dbReference type="CDD" id="cd06899">
    <property type="entry name" value="lectin_legume_LecRK_Arcelin_ConA"/>
    <property type="match status" value="1"/>
</dbReference>
<dbReference type="PANTHER" id="PTHR32401:SF47">
    <property type="entry name" value="LEGUME LECTIN DOMAIN-CONTAINING PROTEIN"/>
    <property type="match status" value="1"/>
</dbReference>
<dbReference type="Gene3D" id="2.60.120.200">
    <property type="match status" value="1"/>
</dbReference>
<name>A0AAD9XBW6_9ROSI</name>
<dbReference type="InterPro" id="IPR013320">
    <property type="entry name" value="ConA-like_dom_sf"/>
</dbReference>
<feature type="domain" description="Legume lectin" evidence="4">
    <location>
        <begin position="23"/>
        <end position="200"/>
    </location>
</feature>
<dbReference type="Proteomes" id="UP001280121">
    <property type="component" value="Unassembled WGS sequence"/>
</dbReference>
<evidence type="ECO:0000313" key="6">
    <source>
        <dbReference type="Proteomes" id="UP001280121"/>
    </source>
</evidence>
<dbReference type="AlphaFoldDB" id="A0AAD9XBW6"/>
<gene>
    <name evidence="5" type="ORF">Ddye_009707</name>
</gene>
<protein>
    <recommendedName>
        <fullName evidence="4">Legume lectin domain-containing protein</fullName>
    </recommendedName>
</protein>
<dbReference type="InterPro" id="IPR001220">
    <property type="entry name" value="Legume_lectin_dom"/>
</dbReference>
<keyword evidence="6" id="KW-1185">Reference proteome</keyword>
<sequence length="204" mass="22876">MSTLRFTMSAFLSFVFLLCSAYSVSFQFTGFNPNRTDDIIYEGDAEPSVGAVEFNSPNFQYQVGRVRYAERVPLWNAKTREQADFSTRFSFSITHSSSPHAAGLAFFLVPVEYDFPLNSGGGFLGLFNKTTADSKSQNQIVLVEFDTFPNPQWDPNFEHVDINVNSISSAKNTFWNSSLHNKDTAEALITYNATTKNLSVLDLQ</sequence>
<evidence type="ECO:0000259" key="4">
    <source>
        <dbReference type="Pfam" id="PF00139"/>
    </source>
</evidence>
<feature type="chain" id="PRO_5042041065" description="Legume lectin domain-containing protein" evidence="3">
    <location>
        <begin position="26"/>
        <end position="204"/>
    </location>
</feature>
<keyword evidence="3" id="KW-0732">Signal</keyword>
<keyword evidence="2" id="KW-0430">Lectin</keyword>
<organism evidence="5 6">
    <name type="scientific">Dipteronia dyeriana</name>
    <dbReference type="NCBI Taxonomy" id="168575"/>
    <lineage>
        <taxon>Eukaryota</taxon>
        <taxon>Viridiplantae</taxon>
        <taxon>Streptophyta</taxon>
        <taxon>Embryophyta</taxon>
        <taxon>Tracheophyta</taxon>
        <taxon>Spermatophyta</taxon>
        <taxon>Magnoliopsida</taxon>
        <taxon>eudicotyledons</taxon>
        <taxon>Gunneridae</taxon>
        <taxon>Pentapetalae</taxon>
        <taxon>rosids</taxon>
        <taxon>malvids</taxon>
        <taxon>Sapindales</taxon>
        <taxon>Sapindaceae</taxon>
        <taxon>Hippocastanoideae</taxon>
        <taxon>Acereae</taxon>
        <taxon>Dipteronia</taxon>
    </lineage>
</organism>
<dbReference type="PANTHER" id="PTHR32401">
    <property type="entry name" value="CONCANAVALIN A-LIKE LECTIN FAMILY PROTEIN"/>
    <property type="match status" value="1"/>
</dbReference>
<reference evidence="5" key="1">
    <citation type="journal article" date="2023" name="Plant J.">
        <title>Genome sequences and population genomics provide insights into the demographic history, inbreeding, and mutation load of two 'living fossil' tree species of Dipteronia.</title>
        <authorList>
            <person name="Feng Y."/>
            <person name="Comes H.P."/>
            <person name="Chen J."/>
            <person name="Zhu S."/>
            <person name="Lu R."/>
            <person name="Zhang X."/>
            <person name="Li P."/>
            <person name="Qiu J."/>
            <person name="Olsen K.M."/>
            <person name="Qiu Y."/>
        </authorList>
    </citation>
    <scope>NUCLEOTIDE SEQUENCE</scope>
    <source>
        <strain evidence="5">KIB01</strain>
    </source>
</reference>
<evidence type="ECO:0000256" key="3">
    <source>
        <dbReference type="SAM" id="SignalP"/>
    </source>
</evidence>
<accession>A0AAD9XBW6</accession>
<dbReference type="Pfam" id="PF00139">
    <property type="entry name" value="Lectin_legB"/>
    <property type="match status" value="1"/>
</dbReference>
<dbReference type="SUPFAM" id="SSF49899">
    <property type="entry name" value="Concanavalin A-like lectins/glucanases"/>
    <property type="match status" value="1"/>
</dbReference>
<dbReference type="InterPro" id="IPR050258">
    <property type="entry name" value="Leguminous_Lectin"/>
</dbReference>
<comment type="caution">
    <text evidence="5">The sequence shown here is derived from an EMBL/GenBank/DDBJ whole genome shotgun (WGS) entry which is preliminary data.</text>
</comment>
<dbReference type="EMBL" id="JANJYI010000003">
    <property type="protein sequence ID" value="KAK2656655.1"/>
    <property type="molecule type" value="Genomic_DNA"/>
</dbReference>
<dbReference type="GO" id="GO:0030246">
    <property type="term" value="F:carbohydrate binding"/>
    <property type="evidence" value="ECO:0007669"/>
    <property type="project" value="UniProtKB-KW"/>
</dbReference>
<evidence type="ECO:0000256" key="1">
    <source>
        <dbReference type="ARBA" id="ARBA00007606"/>
    </source>
</evidence>
<feature type="signal peptide" evidence="3">
    <location>
        <begin position="1"/>
        <end position="25"/>
    </location>
</feature>
<comment type="similarity">
    <text evidence="1">Belongs to the leguminous lectin family.</text>
</comment>
<evidence type="ECO:0000256" key="2">
    <source>
        <dbReference type="ARBA" id="ARBA00022734"/>
    </source>
</evidence>
<proteinExistence type="inferred from homology"/>